<accession>A0AAD5RF69</accession>
<reference evidence="1" key="1">
    <citation type="submission" date="2022-07" db="EMBL/GenBank/DDBJ databases">
        <title>Draft genome sequence of Zalerion maritima ATCC 34329, a (micro)plastics degrading marine fungus.</title>
        <authorList>
            <person name="Paco A."/>
            <person name="Goncalves M.F.M."/>
            <person name="Rocha-Santos T.A.P."/>
            <person name="Alves A."/>
        </authorList>
    </citation>
    <scope>NUCLEOTIDE SEQUENCE</scope>
    <source>
        <strain evidence="1">ATCC 34329</strain>
    </source>
</reference>
<keyword evidence="2" id="KW-1185">Reference proteome</keyword>
<name>A0AAD5RF69_9PEZI</name>
<sequence length="126" mass="13895">MADERMLGAPGPEVFSLFVNGQEVTAMACDDAAQSFLQYGVTNNILMKWRPIRRAMQRPYRFGNVEFTPRRYAEVEVATTTDPAGSFSANIQLVEVGELEGLGAQLLLGTHLRDQLSSSRAAQETL</sequence>
<proteinExistence type="predicted"/>
<organism evidence="1 2">
    <name type="scientific">Zalerion maritima</name>
    <dbReference type="NCBI Taxonomy" id="339359"/>
    <lineage>
        <taxon>Eukaryota</taxon>
        <taxon>Fungi</taxon>
        <taxon>Dikarya</taxon>
        <taxon>Ascomycota</taxon>
        <taxon>Pezizomycotina</taxon>
        <taxon>Sordariomycetes</taxon>
        <taxon>Lulworthiomycetidae</taxon>
        <taxon>Lulworthiales</taxon>
        <taxon>Lulworthiaceae</taxon>
        <taxon>Zalerion</taxon>
    </lineage>
</organism>
<evidence type="ECO:0000313" key="1">
    <source>
        <dbReference type="EMBL" id="KAJ2891452.1"/>
    </source>
</evidence>
<dbReference type="Proteomes" id="UP001201980">
    <property type="component" value="Unassembled WGS sequence"/>
</dbReference>
<protein>
    <submittedName>
        <fullName evidence="1">Uncharacterized protein</fullName>
    </submittedName>
</protein>
<dbReference type="AlphaFoldDB" id="A0AAD5RF69"/>
<dbReference type="EMBL" id="JAKWBI020001091">
    <property type="protein sequence ID" value="KAJ2891452.1"/>
    <property type="molecule type" value="Genomic_DNA"/>
</dbReference>
<evidence type="ECO:0000313" key="2">
    <source>
        <dbReference type="Proteomes" id="UP001201980"/>
    </source>
</evidence>
<gene>
    <name evidence="1" type="ORF">MKZ38_000375</name>
</gene>
<comment type="caution">
    <text evidence="1">The sequence shown here is derived from an EMBL/GenBank/DDBJ whole genome shotgun (WGS) entry which is preliminary data.</text>
</comment>